<keyword evidence="1" id="KW-0812">Transmembrane</keyword>
<dbReference type="InterPro" id="IPR050768">
    <property type="entry name" value="UPF0353/GerABKA_families"/>
</dbReference>
<dbReference type="Gene3D" id="3.40.50.410">
    <property type="entry name" value="von Willebrand factor, type A domain"/>
    <property type="match status" value="1"/>
</dbReference>
<dbReference type="Proteomes" id="UP000029224">
    <property type="component" value="Unassembled WGS sequence"/>
</dbReference>
<dbReference type="SUPFAM" id="SSF53300">
    <property type="entry name" value="vWA-like"/>
    <property type="match status" value="1"/>
</dbReference>
<accession>A0A090U0U5</accession>
<keyword evidence="1" id="KW-1133">Transmembrane helix</keyword>
<keyword evidence="1" id="KW-0472">Membrane</keyword>
<dbReference type="AlphaFoldDB" id="A0A090U0U5"/>
<gene>
    <name evidence="3" type="ORF">JCM19240_2746</name>
</gene>
<dbReference type="PANTHER" id="PTHR22550">
    <property type="entry name" value="SPORE GERMINATION PROTEIN"/>
    <property type="match status" value="1"/>
</dbReference>
<dbReference type="Pfam" id="PF13519">
    <property type="entry name" value="VWA_2"/>
    <property type="match status" value="1"/>
</dbReference>
<evidence type="ECO:0000313" key="4">
    <source>
        <dbReference type="Proteomes" id="UP000029224"/>
    </source>
</evidence>
<evidence type="ECO:0000259" key="2">
    <source>
        <dbReference type="PROSITE" id="PS50234"/>
    </source>
</evidence>
<comment type="caution">
    <text evidence="3">The sequence shown here is derived from an EMBL/GenBank/DDBJ whole genome shotgun (WGS) entry which is preliminary data.</text>
</comment>
<protein>
    <submittedName>
        <fullName evidence="3">TPR domain protein in aerotolerance operon</fullName>
    </submittedName>
</protein>
<evidence type="ECO:0000313" key="3">
    <source>
        <dbReference type="EMBL" id="GAL36677.1"/>
    </source>
</evidence>
<dbReference type="PANTHER" id="PTHR22550:SF14">
    <property type="entry name" value="VWFA DOMAIN-CONTAINING PROTEIN"/>
    <property type="match status" value="1"/>
</dbReference>
<feature type="domain" description="VWFA" evidence="2">
    <location>
        <begin position="85"/>
        <end position="227"/>
    </location>
</feature>
<dbReference type="InterPro" id="IPR002035">
    <property type="entry name" value="VWF_A"/>
</dbReference>
<organism evidence="3 4">
    <name type="scientific">Vibrio maritimus</name>
    <dbReference type="NCBI Taxonomy" id="990268"/>
    <lineage>
        <taxon>Bacteria</taxon>
        <taxon>Pseudomonadati</taxon>
        <taxon>Pseudomonadota</taxon>
        <taxon>Gammaproteobacteria</taxon>
        <taxon>Vibrionales</taxon>
        <taxon>Vibrionaceae</taxon>
        <taxon>Vibrio</taxon>
    </lineage>
</organism>
<dbReference type="PROSITE" id="PS50234">
    <property type="entry name" value="VWFA"/>
    <property type="match status" value="1"/>
</dbReference>
<feature type="transmembrane region" description="Helical" evidence="1">
    <location>
        <begin position="6"/>
        <end position="26"/>
    </location>
</feature>
<dbReference type="EMBL" id="BBMT01000012">
    <property type="protein sequence ID" value="GAL36677.1"/>
    <property type="molecule type" value="Genomic_DNA"/>
</dbReference>
<feature type="transmembrane region" description="Helical" evidence="1">
    <location>
        <begin position="53"/>
        <end position="72"/>
    </location>
</feature>
<reference evidence="3 4" key="2">
    <citation type="submission" date="2014-09" db="EMBL/GenBank/DDBJ databases">
        <authorList>
            <consortium name="NBRP consortium"/>
            <person name="Sawabe T."/>
            <person name="Meirelles P."/>
            <person name="Nakanishi M."/>
            <person name="Sayaka M."/>
            <person name="Hattori M."/>
            <person name="Ohkuma M."/>
        </authorList>
    </citation>
    <scope>NUCLEOTIDE SEQUENCE [LARGE SCALE GENOMIC DNA]</scope>
    <source>
        <strain evidence="3 4">JCM 19240</strain>
    </source>
</reference>
<evidence type="ECO:0000256" key="1">
    <source>
        <dbReference type="SAM" id="Phobius"/>
    </source>
</evidence>
<sequence>MSSFQFLYPQMLWLIVPAIGILFWLATSHSSSEIIASHLAKALGQSNSQGRNLYWLSPLFLLTIIALAGPSFGNAQKPGAQSANARVLVLDMSQSVYATDIKPTRLAQIRYKALDILPLFAQGQTGLVAYAGDAYTLSPLTTDAATLANAIQYLSPEIMPFQGARADLAVKQAVDLMEQAGMSQGEILLFADGLSTNESKQIQKQLSKTGFTLSILAFGSQSGALSH</sequence>
<name>A0A090U0U5_9VIBR</name>
<dbReference type="InterPro" id="IPR036465">
    <property type="entry name" value="vWFA_dom_sf"/>
</dbReference>
<proteinExistence type="predicted"/>
<keyword evidence="4" id="KW-1185">Reference proteome</keyword>
<reference evidence="3 4" key="1">
    <citation type="submission" date="2014-09" db="EMBL/GenBank/DDBJ databases">
        <title>Vibrio maritimus JCM 19240. (C210) whole genome shotgun sequence.</title>
        <authorList>
            <person name="Sawabe T."/>
            <person name="Meirelles P."/>
            <person name="Nakanishi M."/>
            <person name="Sayaka M."/>
            <person name="Hattori M."/>
            <person name="Ohkuma M."/>
        </authorList>
    </citation>
    <scope>NUCLEOTIDE SEQUENCE [LARGE SCALE GENOMIC DNA]</scope>
    <source>
        <strain evidence="3 4">JCM 19240</strain>
    </source>
</reference>